<dbReference type="RefSeq" id="WP_141448478.1">
    <property type="nucleotide sequence ID" value="NZ_CP041217.1"/>
</dbReference>
<evidence type="ECO:0000256" key="2">
    <source>
        <dbReference type="SAM" id="SignalP"/>
    </source>
</evidence>
<dbReference type="Proteomes" id="UP000316968">
    <property type="component" value="Chromosome"/>
</dbReference>
<dbReference type="EMBL" id="CP041217">
    <property type="protein sequence ID" value="QDH21934.1"/>
    <property type="molecule type" value="Genomic_DNA"/>
</dbReference>
<keyword evidence="4" id="KW-1185">Reference proteome</keyword>
<organism evidence="3 4">
    <name type="scientific">Saccharibacillus brassicae</name>
    <dbReference type="NCBI Taxonomy" id="2583377"/>
    <lineage>
        <taxon>Bacteria</taxon>
        <taxon>Bacillati</taxon>
        <taxon>Bacillota</taxon>
        <taxon>Bacilli</taxon>
        <taxon>Bacillales</taxon>
        <taxon>Paenibacillaceae</taxon>
        <taxon>Saccharibacillus</taxon>
    </lineage>
</organism>
<accession>A0A4Y6UXS7</accession>
<evidence type="ECO:0000256" key="1">
    <source>
        <dbReference type="SAM" id="Phobius"/>
    </source>
</evidence>
<keyword evidence="1" id="KW-1133">Transmembrane helix</keyword>
<feature type="chain" id="PRO_5038896963" evidence="2">
    <location>
        <begin position="20"/>
        <end position="227"/>
    </location>
</feature>
<keyword evidence="2" id="KW-0732">Signal</keyword>
<keyword evidence="1" id="KW-0472">Membrane</keyword>
<name>A0A4Y6UXS7_SACBS</name>
<keyword evidence="1" id="KW-0812">Transmembrane</keyword>
<reference evidence="3 4" key="1">
    <citation type="submission" date="2019-06" db="EMBL/GenBank/DDBJ databases">
        <title>Saccharibacillus brassicae sp. nov., an endophytic bacterium isolated from Chinese cabbage seeds (Brassica pekinensis).</title>
        <authorList>
            <person name="Jiang L."/>
            <person name="Lee J."/>
            <person name="Kim S.W."/>
        </authorList>
    </citation>
    <scope>NUCLEOTIDE SEQUENCE [LARGE SCALE GENOMIC DNA]</scope>
    <source>
        <strain evidence="4">KCTC 43072 / ATSA2</strain>
    </source>
</reference>
<proteinExistence type="predicted"/>
<dbReference type="KEGG" id="saca:FFV09_14475"/>
<dbReference type="OrthoDB" id="2627637at2"/>
<sequence length="227" mass="23829">MKKSLIAISAGLLVLSASAAPVSARTLAQENSNISSIQNRPMISFGETDQDQKLLAGAVAINEYIAIGSDGFLHIAEEGKTKVSSEVYRVIERGVNTINAEIQSGALIVNGNTATLGRTAPMIEAPGPGEFTTNAFSNAYWWGVAITFNDQETKNQIYTLTQTGVIWGLVATVAGVSGAHAATIAAALVSAGAFMIANSMSAHNMGKGVTLNIHWLPAPYFESTTNR</sequence>
<dbReference type="AlphaFoldDB" id="A0A4Y6UXS7"/>
<feature type="signal peptide" evidence="2">
    <location>
        <begin position="1"/>
        <end position="19"/>
    </location>
</feature>
<protein>
    <submittedName>
        <fullName evidence="3">Uncharacterized protein</fullName>
    </submittedName>
</protein>
<evidence type="ECO:0000313" key="3">
    <source>
        <dbReference type="EMBL" id="QDH21934.1"/>
    </source>
</evidence>
<gene>
    <name evidence="3" type="ORF">FFV09_14475</name>
</gene>
<evidence type="ECO:0000313" key="4">
    <source>
        <dbReference type="Proteomes" id="UP000316968"/>
    </source>
</evidence>
<feature type="transmembrane region" description="Helical" evidence="1">
    <location>
        <begin position="164"/>
        <end position="197"/>
    </location>
</feature>